<protein>
    <submittedName>
        <fullName evidence="3">Non-contractile tail fiber protein</fullName>
    </submittedName>
</protein>
<name>A0AB39C4H2_9CAUD</name>
<proteinExistence type="predicted"/>
<evidence type="ECO:0000313" key="3">
    <source>
        <dbReference type="EMBL" id="XDJ01157.1"/>
    </source>
</evidence>
<evidence type="ECO:0000256" key="2">
    <source>
        <dbReference type="ARBA" id="ARBA00022844"/>
    </source>
</evidence>
<dbReference type="GO" id="GO:0051701">
    <property type="term" value="P:biological process involved in interaction with host"/>
    <property type="evidence" value="ECO:0007669"/>
    <property type="project" value="UniProtKB-ARBA"/>
</dbReference>
<dbReference type="InterPro" id="IPR011050">
    <property type="entry name" value="Pectin_lyase_fold/virulence"/>
</dbReference>
<accession>A0AB39C4H2</accession>
<organism evidence="3">
    <name type="scientific">Klebsiella phage PMBT70</name>
    <dbReference type="NCBI Taxonomy" id="3229741"/>
    <lineage>
        <taxon>Viruses</taxon>
        <taxon>Duplodnaviria</taxon>
        <taxon>Heunggongvirae</taxon>
        <taxon>Uroviricota</taxon>
        <taxon>Caudoviricetes</taxon>
    </lineage>
</organism>
<comment type="subcellular location">
    <subcellularLocation>
        <location evidence="1">Virion</location>
    </subcellularLocation>
</comment>
<evidence type="ECO:0000256" key="1">
    <source>
        <dbReference type="ARBA" id="ARBA00004328"/>
    </source>
</evidence>
<keyword evidence="2" id="KW-0946">Virion</keyword>
<dbReference type="GO" id="GO:0019058">
    <property type="term" value="P:viral life cycle"/>
    <property type="evidence" value="ECO:0007669"/>
    <property type="project" value="UniProtKB-ARBA"/>
</dbReference>
<dbReference type="SUPFAM" id="SSF51126">
    <property type="entry name" value="Pectin lyase-like"/>
    <property type="match status" value="1"/>
</dbReference>
<reference evidence="3" key="1">
    <citation type="submission" date="2024-06" db="EMBL/GenBank/DDBJ databases">
        <title>This phage originates from the Bacteriophage catalogue of the Bacteriophage Competence Centre, Department of Microbiology und Biotechnology, Max Rubner-Institut, Kiel, Germany.</title>
        <authorList>
            <person name="Sprotte S."/>
            <person name="Brinks E."/>
            <person name="Hille F."/>
        </authorList>
    </citation>
    <scope>NUCLEOTIDE SEQUENCE</scope>
</reference>
<sequence length="576" mass="61801">MLDRLNQPKGSTIGVLRDGRTIQEAFDSMPQLRSFKGDTPSDRLRAAITMGVSEILIGPVEENGGLPYEFGNVVIPYPLRIVGKGSQGINTTNGTVIKRSAGAQFMFHFSGEGQSQRPMGGGLFNINCNGDSATAIGDLIKVTQWSYFKAQNCAFQNMAGWAFRLKDVMESAITGNLFRRLGGPSGGGILFDDIRSAVTDNVNNLHIEDNTFALISGPWIGSTANSNPDLIWICRNKFEYDGTPAVPNENPSYVLDFAQLSRAFISENGFTHFTTARNNYAGVLRLGSTALGTVLFADNLLFACESAGVINGGIVESRGNINNQGSASAAITQFTNNSSKVCKLQRVVNIQSNGNVSVGPQLFPAGYINMAELPGNTRLSSEYDAGGETTSVLRVPANTQVRQWTVPKMYQDGLTVAKVTVRAKGAAAGAILSLQSGSTVLATKSIDAGVWKNYTFYVKANQMPETVQLRNTGTADVLVDGMVFEKVDYIDWDFAIAPGTLAAGAKYTTPNQPYLDVAGMRVQAISVPMFDGPTTGLQVWVENTSTNGSFVVVMKNDTGAELVTAVTRCRVRAFVS</sequence>
<dbReference type="GO" id="GO:0044423">
    <property type="term" value="C:virion component"/>
    <property type="evidence" value="ECO:0007669"/>
    <property type="project" value="UniProtKB-KW"/>
</dbReference>
<dbReference type="EMBL" id="PP926511">
    <property type="protein sequence ID" value="XDJ01157.1"/>
    <property type="molecule type" value="Genomic_DNA"/>
</dbReference>